<dbReference type="AlphaFoldDB" id="A0A8R1E1V0"/>
<reference evidence="3" key="1">
    <citation type="submission" date="2010-08" db="EMBL/GenBank/DDBJ databases">
        <authorList>
            <consortium name="Caenorhabditis japonica Sequencing Consortium"/>
            <person name="Wilson R.K."/>
        </authorList>
    </citation>
    <scope>NUCLEOTIDE SEQUENCE [LARGE SCALE GENOMIC DNA]</scope>
    <source>
        <strain evidence="3">DF5081</strain>
    </source>
</reference>
<dbReference type="PANTHER" id="PTHR45812">
    <property type="entry name" value="DNA POLYMERASE ZETA CATALYTIC SUBUNIT"/>
    <property type="match status" value="1"/>
</dbReference>
<dbReference type="GO" id="GO:0003887">
    <property type="term" value="F:DNA-directed DNA polymerase activity"/>
    <property type="evidence" value="ECO:0007669"/>
    <property type="project" value="TreeGrafter"/>
</dbReference>
<evidence type="ECO:0000313" key="3">
    <source>
        <dbReference type="Proteomes" id="UP000005237"/>
    </source>
</evidence>
<evidence type="ECO:0000259" key="1">
    <source>
        <dbReference type="Pfam" id="PF24065"/>
    </source>
</evidence>
<dbReference type="Gene3D" id="3.30.342.10">
    <property type="entry name" value="DNA Polymerase, chain B, domain 1"/>
    <property type="match status" value="1"/>
</dbReference>
<reference evidence="2" key="2">
    <citation type="submission" date="2022-06" db="UniProtKB">
        <authorList>
            <consortium name="EnsemblMetazoa"/>
        </authorList>
    </citation>
    <scope>IDENTIFICATION</scope>
    <source>
        <strain evidence="2">DF5081</strain>
    </source>
</reference>
<dbReference type="PANTHER" id="PTHR45812:SF1">
    <property type="entry name" value="DNA POLYMERASE ZETA CATALYTIC SUBUNIT"/>
    <property type="match status" value="1"/>
</dbReference>
<dbReference type="Proteomes" id="UP000005237">
    <property type="component" value="Unassembled WGS sequence"/>
</dbReference>
<accession>A0A8R1E1V0</accession>
<proteinExistence type="predicted"/>
<dbReference type="InterPro" id="IPR056447">
    <property type="entry name" value="REV3_N"/>
</dbReference>
<dbReference type="InterPro" id="IPR030559">
    <property type="entry name" value="PolZ_Rev3"/>
</dbReference>
<keyword evidence="3" id="KW-1185">Reference proteome</keyword>
<dbReference type="GO" id="GO:0042276">
    <property type="term" value="P:error-prone translesion synthesis"/>
    <property type="evidence" value="ECO:0007669"/>
    <property type="project" value="TreeGrafter"/>
</dbReference>
<organism evidence="2 3">
    <name type="scientific">Caenorhabditis japonica</name>
    <dbReference type="NCBI Taxonomy" id="281687"/>
    <lineage>
        <taxon>Eukaryota</taxon>
        <taxon>Metazoa</taxon>
        <taxon>Ecdysozoa</taxon>
        <taxon>Nematoda</taxon>
        <taxon>Chromadorea</taxon>
        <taxon>Rhabditida</taxon>
        <taxon>Rhabditina</taxon>
        <taxon>Rhabditomorpha</taxon>
        <taxon>Rhabditoidea</taxon>
        <taxon>Rhabditidae</taxon>
        <taxon>Peloderinae</taxon>
        <taxon>Caenorhabditis</taxon>
    </lineage>
</organism>
<name>A0A8R1E1V0_CAEJA</name>
<dbReference type="InterPro" id="IPR012337">
    <property type="entry name" value="RNaseH-like_sf"/>
</dbReference>
<evidence type="ECO:0000313" key="2">
    <source>
        <dbReference type="EnsemblMetazoa" id="CJA18699.1"/>
    </source>
</evidence>
<dbReference type="GO" id="GO:0016035">
    <property type="term" value="C:zeta DNA polymerase complex"/>
    <property type="evidence" value="ECO:0007669"/>
    <property type="project" value="InterPro"/>
</dbReference>
<dbReference type="Pfam" id="PF24065">
    <property type="entry name" value="REV3_N"/>
    <property type="match status" value="1"/>
</dbReference>
<dbReference type="GO" id="GO:0000724">
    <property type="term" value="P:double-strand break repair via homologous recombination"/>
    <property type="evidence" value="ECO:0007669"/>
    <property type="project" value="TreeGrafter"/>
</dbReference>
<dbReference type="GO" id="GO:0005634">
    <property type="term" value="C:nucleus"/>
    <property type="evidence" value="ECO:0007669"/>
    <property type="project" value="TreeGrafter"/>
</dbReference>
<dbReference type="SUPFAM" id="SSF53098">
    <property type="entry name" value="Ribonuclease H-like"/>
    <property type="match status" value="1"/>
</dbReference>
<sequence>MKFCIRNFICEHTQETPGPMDRVQASRKNKIPVFHIFGVADTGQKACLHIHGVLPYLVLRVGGKATPIVLAAMRSKVSRAIEKEIELSTGEKSKAYSPDYVYKMEVIQSRLVRNNDNKRIASTGNRTRAARVAGEHST</sequence>
<dbReference type="EnsemblMetazoa" id="CJA18699.1">
    <property type="protein sequence ID" value="CJA18699.1"/>
    <property type="gene ID" value="WBGene00137902"/>
</dbReference>
<feature type="domain" description="DNA polymerase zeta catalytic subunit N-terminal" evidence="1">
    <location>
        <begin position="2"/>
        <end position="51"/>
    </location>
</feature>
<protein>
    <recommendedName>
        <fullName evidence="1">DNA polymerase zeta catalytic subunit N-terminal domain-containing protein</fullName>
    </recommendedName>
</protein>